<feature type="region of interest" description="Disordered" evidence="1">
    <location>
        <begin position="661"/>
        <end position="712"/>
    </location>
</feature>
<feature type="compositionally biased region" description="Polar residues" evidence="1">
    <location>
        <begin position="973"/>
        <end position="982"/>
    </location>
</feature>
<feature type="region of interest" description="Disordered" evidence="1">
    <location>
        <begin position="308"/>
        <end position="332"/>
    </location>
</feature>
<feature type="compositionally biased region" description="Polar residues" evidence="1">
    <location>
        <begin position="578"/>
        <end position="592"/>
    </location>
</feature>
<feature type="compositionally biased region" description="Polar residues" evidence="1">
    <location>
        <begin position="799"/>
        <end position="808"/>
    </location>
</feature>
<reference evidence="2 3" key="1">
    <citation type="submission" date="2023-10" db="EMBL/GenBank/DDBJ databases">
        <title>Draft genome sequence of Xylaria bambusicola isolate GMP-LS, the root and basal stem rot pathogen of sugarcane in Indonesia.</title>
        <authorList>
            <person name="Selvaraj P."/>
            <person name="Muralishankar V."/>
            <person name="Muruganantham S."/>
            <person name="Sp S."/>
            <person name="Haryani S."/>
            <person name="Lau K.J.X."/>
            <person name="Naqvi N.I."/>
        </authorList>
    </citation>
    <scope>NUCLEOTIDE SEQUENCE [LARGE SCALE GENOMIC DNA]</scope>
    <source>
        <strain evidence="2">GMP-LS</strain>
    </source>
</reference>
<feature type="region of interest" description="Disordered" evidence="1">
    <location>
        <begin position="751"/>
        <end position="904"/>
    </location>
</feature>
<gene>
    <name evidence="2" type="ORF">RRF57_002535</name>
</gene>
<feature type="compositionally biased region" description="Basic and acidic residues" evidence="1">
    <location>
        <begin position="760"/>
        <end position="773"/>
    </location>
</feature>
<evidence type="ECO:0000313" key="3">
    <source>
        <dbReference type="Proteomes" id="UP001305414"/>
    </source>
</evidence>
<feature type="compositionally biased region" description="Low complexity" evidence="1">
    <location>
        <begin position="593"/>
        <end position="607"/>
    </location>
</feature>
<feature type="compositionally biased region" description="Basic and acidic residues" evidence="1">
    <location>
        <begin position="434"/>
        <end position="452"/>
    </location>
</feature>
<feature type="compositionally biased region" description="Low complexity" evidence="1">
    <location>
        <begin position="681"/>
        <end position="696"/>
    </location>
</feature>
<dbReference type="Proteomes" id="UP001305414">
    <property type="component" value="Unassembled WGS sequence"/>
</dbReference>
<comment type="caution">
    <text evidence="2">The sequence shown here is derived from an EMBL/GenBank/DDBJ whole genome shotgun (WGS) entry which is preliminary data.</text>
</comment>
<feature type="region of interest" description="Disordered" evidence="1">
    <location>
        <begin position="951"/>
        <end position="989"/>
    </location>
</feature>
<dbReference type="EMBL" id="JAWHQM010000004">
    <property type="protein sequence ID" value="KAK5626820.1"/>
    <property type="molecule type" value="Genomic_DNA"/>
</dbReference>
<evidence type="ECO:0000313" key="2">
    <source>
        <dbReference type="EMBL" id="KAK5626820.1"/>
    </source>
</evidence>
<feature type="region of interest" description="Disordered" evidence="1">
    <location>
        <begin position="622"/>
        <end position="644"/>
    </location>
</feature>
<feature type="compositionally biased region" description="Basic and acidic residues" evidence="1">
    <location>
        <begin position="782"/>
        <end position="792"/>
    </location>
</feature>
<feature type="compositionally biased region" description="Polar residues" evidence="1">
    <location>
        <begin position="179"/>
        <end position="199"/>
    </location>
</feature>
<feature type="compositionally biased region" description="Polar residues" evidence="1">
    <location>
        <begin position="664"/>
        <end position="680"/>
    </location>
</feature>
<evidence type="ECO:0000256" key="1">
    <source>
        <dbReference type="SAM" id="MobiDB-lite"/>
    </source>
</evidence>
<accession>A0AAN7U6G7</accession>
<feature type="compositionally biased region" description="Low complexity" evidence="1">
    <location>
        <begin position="482"/>
        <end position="493"/>
    </location>
</feature>
<name>A0AAN7U6G7_9PEZI</name>
<sequence>MGNTPSIEAPSKGSRTTQKLSKPRIGNPATAGLLNQTGVSDKIRRPPSTPGRRLSLPHSSTPVPSPRHFDPENTTVDGLVVPRGDSALAEDFSSRLFSQSDSQGAVCQQLPNVGAVASSSRGRRMSRMSFGYMGTDEDYEQAMDLAGILRTSPSLTPDLSSYEPQRMLNHTGAPPFEDQSITSEPQFQGTVSRRPSYTTPYPPAHLDVAMLLPRTSSDVSLYTPMRRRSLMTPGVATRPAPADSTVPLNLQISFNPPLTPSRSDPAEHVGAGFLSLPPTSFDPSLIPRVETPCETEYKQTGAFKHGTLRITNGSPARTPARETADGGLLGNNSPTAVGYGSYFDARNEVEDGQDEESDAVLSLTSASESAHVTRELESAVDFLPKLELSMSSLSISELHLGVPELQTTSRQSAIEDELFEDTSPEYGAEILNVRLDHDAKQPPRPPTRREDGTQLEISRSDSGVVASPISGAPHKTLSKADSGYSSSVSTHSSSLKRNEQPGTTHSRYVREVPTQAPSFDSASVPRNVSVSSGLNTVNSQREQSLPFSLDGPPPQVPVKDIYTRVSKQIPARKPVQPPTTSSVNHASRPSHQSAPGPSNPNSTSSPIISDAQQSRRLHRFLGASRKPLAVPATHTSDTDVRIPAVPRDVQVKMHEHVGMALSPLDNSTSTEANTTVQRQGQQSDTQAPQTSSSSTQKDQDKMRSRKSSFHIHSISSTISRAASSVIPKNPILRKPLLSKAKSDDVDAVIMAPSVPAPTSRHAETSRREQRGPKDINPSLPSSRDEAERHDVSAMENGRSHSLSVSTGADSRAYDHACHSSLPSQSERHATTFRQPSFTGPYPVSKTPPVSLTTRNMGQLRVPPPIRPRSTPARPVAPMVSHKSSRGGVQSYPPYNHPMNTNRASSSLRSSQESFFNYTATQIQGYPNQPSQMPGIIPCSVPVQSEEYRWPIDATPNCGAPTPREPSFDHSRHSSLTSQTSHRSAFGNGPSYSSYNAPSLKHRSSYEGYSFPARQTYGLENGSYPRLPRMNGQPYTTGHLSGQPIVYQAGQYQQHPRYGSRGHLRHYSLDQNGYPVQYRVLHSYNSPAYRGVPIWSA</sequence>
<organism evidence="2 3">
    <name type="scientific">Xylaria bambusicola</name>
    <dbReference type="NCBI Taxonomy" id="326684"/>
    <lineage>
        <taxon>Eukaryota</taxon>
        <taxon>Fungi</taxon>
        <taxon>Dikarya</taxon>
        <taxon>Ascomycota</taxon>
        <taxon>Pezizomycotina</taxon>
        <taxon>Sordariomycetes</taxon>
        <taxon>Xylariomycetidae</taxon>
        <taxon>Xylariales</taxon>
        <taxon>Xylariaceae</taxon>
        <taxon>Xylaria</taxon>
    </lineage>
</organism>
<keyword evidence="3" id="KW-1185">Reference proteome</keyword>
<feature type="region of interest" description="Disordered" evidence="1">
    <location>
        <begin position="165"/>
        <end position="200"/>
    </location>
</feature>
<dbReference type="AlphaFoldDB" id="A0AAN7U6G7"/>
<feature type="region of interest" description="Disordered" evidence="1">
    <location>
        <begin position="568"/>
        <end position="607"/>
    </location>
</feature>
<proteinExistence type="predicted"/>
<feature type="compositionally biased region" description="Polar residues" evidence="1">
    <location>
        <begin position="847"/>
        <end position="856"/>
    </location>
</feature>
<feature type="region of interest" description="Disordered" evidence="1">
    <location>
        <begin position="434"/>
        <end position="507"/>
    </location>
</feature>
<feature type="region of interest" description="Disordered" evidence="1">
    <location>
        <begin position="1"/>
        <end position="77"/>
    </location>
</feature>
<protein>
    <submittedName>
        <fullName evidence="2">Uncharacterized protein</fullName>
    </submittedName>
</protein>